<dbReference type="PATRIC" id="fig|1121439.3.peg.675"/>
<protein>
    <recommendedName>
        <fullName evidence="4">ABC-type transport auxiliary lipoprotein component domain-containing protein</fullName>
    </recommendedName>
</protein>
<gene>
    <name evidence="2" type="ORF">dsat_2286</name>
</gene>
<evidence type="ECO:0008006" key="4">
    <source>
        <dbReference type="Google" id="ProtNLM"/>
    </source>
</evidence>
<feature type="signal peptide" evidence="1">
    <location>
        <begin position="1"/>
        <end position="26"/>
    </location>
</feature>
<keyword evidence="3" id="KW-1185">Reference proteome</keyword>
<comment type="caution">
    <text evidence="2">The sequence shown here is derived from an EMBL/GenBank/DDBJ whole genome shotgun (WGS) entry which is preliminary data.</text>
</comment>
<dbReference type="OrthoDB" id="5458763at2"/>
<accession>S7URI4</accession>
<keyword evidence="1" id="KW-0732">Signal</keyword>
<evidence type="ECO:0000313" key="3">
    <source>
        <dbReference type="Proteomes" id="UP000014975"/>
    </source>
</evidence>
<dbReference type="EMBL" id="ATHI01000005">
    <property type="protein sequence ID" value="EPR34923.1"/>
    <property type="molecule type" value="Genomic_DNA"/>
</dbReference>
<dbReference type="AlphaFoldDB" id="S7URI4"/>
<evidence type="ECO:0000256" key="1">
    <source>
        <dbReference type="SAM" id="SignalP"/>
    </source>
</evidence>
<proteinExistence type="predicted"/>
<dbReference type="PROSITE" id="PS51257">
    <property type="entry name" value="PROKAR_LIPOPROTEIN"/>
    <property type="match status" value="1"/>
</dbReference>
<dbReference type="Proteomes" id="UP000014975">
    <property type="component" value="Unassembled WGS sequence"/>
</dbReference>
<feature type="chain" id="PRO_5004544992" description="ABC-type transport auxiliary lipoprotein component domain-containing protein" evidence="1">
    <location>
        <begin position="27"/>
        <end position="190"/>
    </location>
</feature>
<name>S7URI4_9BACT</name>
<dbReference type="eggNOG" id="ENOG502ZVWC">
    <property type="taxonomic scope" value="Bacteria"/>
</dbReference>
<organism evidence="2 3">
    <name type="scientific">Alkalidesulfovibrio alkalitolerans DSM 16529</name>
    <dbReference type="NCBI Taxonomy" id="1121439"/>
    <lineage>
        <taxon>Bacteria</taxon>
        <taxon>Pseudomonadati</taxon>
        <taxon>Thermodesulfobacteriota</taxon>
        <taxon>Desulfovibrionia</taxon>
        <taxon>Desulfovibrionales</taxon>
        <taxon>Desulfovibrionaceae</taxon>
        <taxon>Alkalidesulfovibrio</taxon>
    </lineage>
</organism>
<sequence>MRSNVFPRFSLILLAVALLLSVQGCAAPNMINLKYTPMDVSRPCATSITVVKFADERGKEEIGEKKDGTAFYAVQPVGEWTSKAFFEELKKSGCAMNWSQQDFGAQTEYVLTGTVREMWLREVSLTELSAEMTLNVRVTRGGERVYEENLSSRVERTKVPASGNAADILEETLKEIVRPALDSALRRMGQ</sequence>
<dbReference type="RefSeq" id="WP_020886172.1">
    <property type="nucleotide sequence ID" value="NZ_ATHI01000005.1"/>
</dbReference>
<evidence type="ECO:0000313" key="2">
    <source>
        <dbReference type="EMBL" id="EPR34923.1"/>
    </source>
</evidence>
<reference evidence="2 3" key="1">
    <citation type="journal article" date="2013" name="Genome Announc.">
        <title>Draft genome sequences for three mercury-methylating, sulfate-reducing bacteria.</title>
        <authorList>
            <person name="Brown S.D."/>
            <person name="Hurt R.A.Jr."/>
            <person name="Gilmour C.C."/>
            <person name="Elias D.A."/>
        </authorList>
    </citation>
    <scope>NUCLEOTIDE SEQUENCE [LARGE SCALE GENOMIC DNA]</scope>
    <source>
        <strain evidence="2 3">DSM 16529</strain>
    </source>
</reference>